<name>A0ABQ7BIP5_BRACR</name>
<dbReference type="Proteomes" id="UP000266723">
    <property type="component" value="Unassembled WGS sequence"/>
</dbReference>
<gene>
    <name evidence="2" type="ORF">DY000_02040770</name>
</gene>
<accession>A0ABQ7BIP5</accession>
<dbReference type="EMBL" id="QGKV02001507">
    <property type="protein sequence ID" value="KAF3531996.1"/>
    <property type="molecule type" value="Genomic_DNA"/>
</dbReference>
<sequence length="98" mass="10688">MKAISTHSQQKFSKQKNQEKWISESDEQSNSPIWRVGLGSATQSNSPNERVGPITPSNSSIWRVGPTLVVLDWTSCLLLSLAGSIFRFVSIGVTIGAL</sequence>
<proteinExistence type="predicted"/>
<feature type="region of interest" description="Disordered" evidence="1">
    <location>
        <begin position="1"/>
        <end position="56"/>
    </location>
</feature>
<organism evidence="2 3">
    <name type="scientific">Brassica cretica</name>
    <name type="common">Mustard</name>
    <dbReference type="NCBI Taxonomy" id="69181"/>
    <lineage>
        <taxon>Eukaryota</taxon>
        <taxon>Viridiplantae</taxon>
        <taxon>Streptophyta</taxon>
        <taxon>Embryophyta</taxon>
        <taxon>Tracheophyta</taxon>
        <taxon>Spermatophyta</taxon>
        <taxon>Magnoliopsida</taxon>
        <taxon>eudicotyledons</taxon>
        <taxon>Gunneridae</taxon>
        <taxon>Pentapetalae</taxon>
        <taxon>rosids</taxon>
        <taxon>malvids</taxon>
        <taxon>Brassicales</taxon>
        <taxon>Brassicaceae</taxon>
        <taxon>Brassiceae</taxon>
        <taxon>Brassica</taxon>
    </lineage>
</organism>
<feature type="compositionally biased region" description="Polar residues" evidence="1">
    <location>
        <begin position="1"/>
        <end position="12"/>
    </location>
</feature>
<evidence type="ECO:0000313" key="2">
    <source>
        <dbReference type="EMBL" id="KAF3531996.1"/>
    </source>
</evidence>
<comment type="caution">
    <text evidence="2">The sequence shown here is derived from an EMBL/GenBank/DDBJ whole genome shotgun (WGS) entry which is preliminary data.</text>
</comment>
<evidence type="ECO:0000313" key="3">
    <source>
        <dbReference type="Proteomes" id="UP000266723"/>
    </source>
</evidence>
<evidence type="ECO:0000256" key="1">
    <source>
        <dbReference type="SAM" id="MobiDB-lite"/>
    </source>
</evidence>
<protein>
    <submittedName>
        <fullName evidence="2">Uncharacterized protein</fullName>
    </submittedName>
</protein>
<reference evidence="2 3" key="1">
    <citation type="journal article" date="2020" name="BMC Genomics">
        <title>Intraspecific diversification of the crop wild relative Brassica cretica Lam. using demographic model selection.</title>
        <authorList>
            <person name="Kioukis A."/>
            <person name="Michalopoulou V.A."/>
            <person name="Briers L."/>
            <person name="Pirintsos S."/>
            <person name="Studholme D.J."/>
            <person name="Pavlidis P."/>
            <person name="Sarris P.F."/>
        </authorList>
    </citation>
    <scope>NUCLEOTIDE SEQUENCE [LARGE SCALE GENOMIC DNA]</scope>
    <source>
        <strain evidence="3">cv. PFS-1207/04</strain>
    </source>
</reference>
<keyword evidence="3" id="KW-1185">Reference proteome</keyword>